<evidence type="ECO:0000256" key="1">
    <source>
        <dbReference type="SAM" id="MobiDB-lite"/>
    </source>
</evidence>
<reference evidence="2" key="2">
    <citation type="submission" date="2020-09" db="EMBL/GenBank/DDBJ databases">
        <authorList>
            <person name="Sun Q."/>
            <person name="Ohkuma M."/>
        </authorList>
    </citation>
    <scope>NUCLEOTIDE SEQUENCE</scope>
    <source>
        <strain evidence="2">JCM 4714</strain>
    </source>
</reference>
<feature type="region of interest" description="Disordered" evidence="1">
    <location>
        <begin position="1"/>
        <end position="26"/>
    </location>
</feature>
<protein>
    <submittedName>
        <fullName evidence="2">Uncharacterized protein</fullName>
    </submittedName>
</protein>
<comment type="caution">
    <text evidence="2">The sequence shown here is derived from an EMBL/GenBank/DDBJ whole genome shotgun (WGS) entry which is preliminary data.</text>
</comment>
<sequence length="81" mass="8345">MVFSPWLGVPNYAAPAPQEAPMSATTPAGVSMHDLLAACAAAEAVSRPPRSPEHPEEAEGRGARGNPQPAENPEPHPRAAA</sequence>
<dbReference type="EMBL" id="BMVG01000039">
    <property type="protein sequence ID" value="GHE13231.1"/>
    <property type="molecule type" value="Genomic_DNA"/>
</dbReference>
<gene>
    <name evidence="2" type="ORF">GCM10010339_79540</name>
</gene>
<name>A0A918YRP3_9ACTN</name>
<keyword evidence="3" id="KW-1185">Reference proteome</keyword>
<feature type="compositionally biased region" description="Basic and acidic residues" evidence="1">
    <location>
        <begin position="50"/>
        <end position="62"/>
    </location>
</feature>
<accession>A0A918YRP3</accession>
<reference evidence="2" key="1">
    <citation type="journal article" date="2014" name="Int. J. Syst. Evol. Microbiol.">
        <title>Complete genome sequence of Corynebacterium casei LMG S-19264T (=DSM 44701T), isolated from a smear-ripened cheese.</title>
        <authorList>
            <consortium name="US DOE Joint Genome Institute (JGI-PGF)"/>
            <person name="Walter F."/>
            <person name="Albersmeier A."/>
            <person name="Kalinowski J."/>
            <person name="Ruckert C."/>
        </authorList>
    </citation>
    <scope>NUCLEOTIDE SEQUENCE</scope>
    <source>
        <strain evidence="2">JCM 4714</strain>
    </source>
</reference>
<evidence type="ECO:0000313" key="3">
    <source>
        <dbReference type="Proteomes" id="UP000655443"/>
    </source>
</evidence>
<dbReference type="Proteomes" id="UP000655443">
    <property type="component" value="Unassembled WGS sequence"/>
</dbReference>
<proteinExistence type="predicted"/>
<evidence type="ECO:0000313" key="2">
    <source>
        <dbReference type="EMBL" id="GHE13231.1"/>
    </source>
</evidence>
<dbReference type="AlphaFoldDB" id="A0A918YRP3"/>
<organism evidence="2 3">
    <name type="scientific">Streptomyces alanosinicus</name>
    <dbReference type="NCBI Taxonomy" id="68171"/>
    <lineage>
        <taxon>Bacteria</taxon>
        <taxon>Bacillati</taxon>
        <taxon>Actinomycetota</taxon>
        <taxon>Actinomycetes</taxon>
        <taxon>Kitasatosporales</taxon>
        <taxon>Streptomycetaceae</taxon>
        <taxon>Streptomyces</taxon>
    </lineage>
</organism>
<feature type="region of interest" description="Disordered" evidence="1">
    <location>
        <begin position="41"/>
        <end position="81"/>
    </location>
</feature>